<keyword evidence="5" id="KW-0285">Flavoprotein</keyword>
<protein>
    <recommendedName>
        <fullName evidence="4">L-aspartate oxidase</fullName>
        <ecNumber evidence="4">1.4.3.16</ecNumber>
    </recommendedName>
</protein>
<comment type="similarity">
    <text evidence="3">Belongs to the FAD-dependent oxidoreductase 2 family. NadB subfamily.</text>
</comment>
<dbReference type="InterPro" id="IPR005288">
    <property type="entry name" value="NadB"/>
</dbReference>
<dbReference type="InterPro" id="IPR036188">
    <property type="entry name" value="FAD/NAD-bd_sf"/>
</dbReference>
<evidence type="ECO:0000256" key="6">
    <source>
        <dbReference type="ARBA" id="ARBA00022642"/>
    </source>
</evidence>
<feature type="non-terminal residue" evidence="10">
    <location>
        <position position="1"/>
    </location>
</feature>
<keyword evidence="7" id="KW-0274">FAD</keyword>
<dbReference type="AlphaFoldDB" id="X1FCP5"/>
<evidence type="ECO:0000256" key="8">
    <source>
        <dbReference type="ARBA" id="ARBA00023002"/>
    </source>
</evidence>
<keyword evidence="6" id="KW-0662">Pyridine nucleotide biosynthesis</keyword>
<dbReference type="GO" id="GO:0008734">
    <property type="term" value="F:L-aspartate oxidase activity"/>
    <property type="evidence" value="ECO:0007669"/>
    <property type="project" value="UniProtKB-EC"/>
</dbReference>
<dbReference type="SUPFAM" id="SSF56425">
    <property type="entry name" value="Succinate dehydrogenase/fumarate reductase flavoprotein, catalytic domain"/>
    <property type="match status" value="1"/>
</dbReference>
<evidence type="ECO:0000256" key="1">
    <source>
        <dbReference type="ARBA" id="ARBA00001974"/>
    </source>
</evidence>
<reference evidence="10" key="1">
    <citation type="journal article" date="2014" name="Front. Microbiol.">
        <title>High frequency of phylogenetically diverse reductive dehalogenase-homologous genes in deep subseafloor sedimentary metagenomes.</title>
        <authorList>
            <person name="Kawai M."/>
            <person name="Futagami T."/>
            <person name="Toyoda A."/>
            <person name="Takaki Y."/>
            <person name="Nishi S."/>
            <person name="Hori S."/>
            <person name="Arai W."/>
            <person name="Tsubouchi T."/>
            <person name="Morono Y."/>
            <person name="Uchiyama I."/>
            <person name="Ito T."/>
            <person name="Fujiyama A."/>
            <person name="Inagaki F."/>
            <person name="Takami H."/>
        </authorList>
    </citation>
    <scope>NUCLEOTIDE SEQUENCE</scope>
    <source>
        <strain evidence="10">Expedition CK06-06</strain>
    </source>
</reference>
<evidence type="ECO:0000256" key="2">
    <source>
        <dbReference type="ARBA" id="ARBA00004950"/>
    </source>
</evidence>
<dbReference type="InterPro" id="IPR027477">
    <property type="entry name" value="Succ_DH/fumarate_Rdtase_cat_sf"/>
</dbReference>
<dbReference type="EMBL" id="BART01041581">
    <property type="protein sequence ID" value="GAH27179.1"/>
    <property type="molecule type" value="Genomic_DNA"/>
</dbReference>
<dbReference type="PANTHER" id="PTHR42716:SF2">
    <property type="entry name" value="L-ASPARTATE OXIDASE, CHLOROPLASTIC"/>
    <property type="match status" value="1"/>
</dbReference>
<evidence type="ECO:0000256" key="4">
    <source>
        <dbReference type="ARBA" id="ARBA00012173"/>
    </source>
</evidence>
<comment type="pathway">
    <text evidence="2">Cofactor biosynthesis; NAD(+) biosynthesis; iminoaspartate from L-aspartate (oxidase route): step 1/1.</text>
</comment>
<evidence type="ECO:0000313" key="10">
    <source>
        <dbReference type="EMBL" id="GAH27179.1"/>
    </source>
</evidence>
<evidence type="ECO:0000256" key="5">
    <source>
        <dbReference type="ARBA" id="ARBA00022630"/>
    </source>
</evidence>
<feature type="non-terminal residue" evidence="10">
    <location>
        <position position="60"/>
    </location>
</feature>
<dbReference type="GO" id="GO:0009435">
    <property type="term" value="P:NAD+ biosynthetic process"/>
    <property type="evidence" value="ECO:0007669"/>
    <property type="project" value="UniProtKB-UniPathway"/>
</dbReference>
<evidence type="ECO:0000256" key="7">
    <source>
        <dbReference type="ARBA" id="ARBA00022827"/>
    </source>
</evidence>
<gene>
    <name evidence="10" type="ORF">S01H4_66805</name>
</gene>
<dbReference type="Gene3D" id="3.90.700.10">
    <property type="entry name" value="Succinate dehydrogenase/fumarate reductase flavoprotein, catalytic domain"/>
    <property type="match status" value="1"/>
</dbReference>
<name>X1FCP5_9ZZZZ</name>
<organism evidence="10">
    <name type="scientific">marine sediment metagenome</name>
    <dbReference type="NCBI Taxonomy" id="412755"/>
    <lineage>
        <taxon>unclassified sequences</taxon>
        <taxon>metagenomes</taxon>
        <taxon>ecological metagenomes</taxon>
    </lineage>
</organism>
<dbReference type="Pfam" id="PF00890">
    <property type="entry name" value="FAD_binding_2"/>
    <property type="match status" value="1"/>
</dbReference>
<dbReference type="PANTHER" id="PTHR42716">
    <property type="entry name" value="L-ASPARTATE OXIDASE"/>
    <property type="match status" value="1"/>
</dbReference>
<comment type="cofactor">
    <cofactor evidence="1">
        <name>FAD</name>
        <dbReference type="ChEBI" id="CHEBI:57692"/>
    </cofactor>
</comment>
<dbReference type="Gene3D" id="3.50.50.60">
    <property type="entry name" value="FAD/NAD(P)-binding domain"/>
    <property type="match status" value="1"/>
</dbReference>
<dbReference type="UniPathway" id="UPA00253">
    <property type="reaction ID" value="UER00326"/>
</dbReference>
<dbReference type="EC" id="1.4.3.16" evidence="4"/>
<proteinExistence type="inferred from homology"/>
<evidence type="ECO:0000259" key="9">
    <source>
        <dbReference type="Pfam" id="PF00890"/>
    </source>
</evidence>
<accession>X1FCP5</accession>
<sequence>TGDGFAMCYRAGLPLANMEFIQFHPTVFYDVLAVTEGERRFLLTEALRGAGAILKLYKDH</sequence>
<feature type="domain" description="FAD-dependent oxidoreductase 2 FAD-binding" evidence="9">
    <location>
        <begin position="1"/>
        <end position="55"/>
    </location>
</feature>
<keyword evidence="8" id="KW-0560">Oxidoreductase</keyword>
<comment type="caution">
    <text evidence="10">The sequence shown here is derived from an EMBL/GenBank/DDBJ whole genome shotgun (WGS) entry which is preliminary data.</text>
</comment>
<evidence type="ECO:0000256" key="3">
    <source>
        <dbReference type="ARBA" id="ARBA00008562"/>
    </source>
</evidence>
<dbReference type="InterPro" id="IPR003953">
    <property type="entry name" value="FAD-dep_OxRdtase_2_FAD-bd"/>
</dbReference>